<dbReference type="Proteomes" id="UP001225598">
    <property type="component" value="Chromosome"/>
</dbReference>
<evidence type="ECO:0000256" key="5">
    <source>
        <dbReference type="ARBA" id="ARBA00023002"/>
    </source>
</evidence>
<comment type="cofactor">
    <cofactor evidence="1">
        <name>FMN</name>
        <dbReference type="ChEBI" id="CHEBI:58210"/>
    </cofactor>
</comment>
<protein>
    <submittedName>
        <fullName evidence="8">NADH:flavin oxidoreductase/NADH oxidase</fullName>
    </submittedName>
</protein>
<evidence type="ECO:0000256" key="4">
    <source>
        <dbReference type="ARBA" id="ARBA00022857"/>
    </source>
</evidence>
<evidence type="ECO:0000256" key="2">
    <source>
        <dbReference type="ARBA" id="ARBA00022630"/>
    </source>
</evidence>
<dbReference type="RefSeq" id="WP_284824937.1">
    <property type="nucleotide sequence ID" value="NZ_CP126969.1"/>
</dbReference>
<evidence type="ECO:0000256" key="1">
    <source>
        <dbReference type="ARBA" id="ARBA00001917"/>
    </source>
</evidence>
<feature type="region of interest" description="Disordered" evidence="6">
    <location>
        <begin position="113"/>
        <end position="132"/>
    </location>
</feature>
<keyword evidence="4" id="KW-0521">NADP</keyword>
<dbReference type="SUPFAM" id="SSF51395">
    <property type="entry name" value="FMN-linked oxidoreductases"/>
    <property type="match status" value="1"/>
</dbReference>
<dbReference type="CDD" id="cd02932">
    <property type="entry name" value="OYE_YqiM_FMN"/>
    <property type="match status" value="1"/>
</dbReference>
<sequence>MTTIKLAQPMTLRELTVRNRAWVPPMCQYHVFAQDGVPEDWHLVHYGALVAGGFGLIIAESTAVVPEGRISPMCTGLWNDEQTQAWKRIVDFVHSEGGAMGVQLNHAGRKASTVPLRPGLGRGTVPEDEGGWQTVAPSPIAADGQDVPRELTLEEVQAIPGQFAAAARRAVEAGFDTVELHAAHGYLLHQFLSPVTNKRDDDYGGAFEGRTRLLLEVVDAVRAELPAGVPLLVRLSATDWLPEGEGWDVEQSVRLAELLLERGVDLMDISTGGNVAAKIPVGPGYQVQFADAVRKTGMPTAAVGLITDAPQAEQVLADGAADAVLIGRAALRNPGWATNALHELGVDSADLPMAGSYFRAW</sequence>
<evidence type="ECO:0000313" key="9">
    <source>
        <dbReference type="Proteomes" id="UP001225598"/>
    </source>
</evidence>
<proteinExistence type="predicted"/>
<name>A0ABY8VEZ1_9CORY</name>
<evidence type="ECO:0000259" key="7">
    <source>
        <dbReference type="Pfam" id="PF00724"/>
    </source>
</evidence>
<evidence type="ECO:0000256" key="3">
    <source>
        <dbReference type="ARBA" id="ARBA00022643"/>
    </source>
</evidence>
<dbReference type="InterPro" id="IPR001155">
    <property type="entry name" value="OxRdtase_FMN_N"/>
</dbReference>
<evidence type="ECO:0000313" key="8">
    <source>
        <dbReference type="EMBL" id="WIM67672.1"/>
    </source>
</evidence>
<accession>A0ABY8VEZ1</accession>
<dbReference type="Pfam" id="PF00724">
    <property type="entry name" value="Oxidored_FMN"/>
    <property type="match status" value="1"/>
</dbReference>
<dbReference type="InterPro" id="IPR013785">
    <property type="entry name" value="Aldolase_TIM"/>
</dbReference>
<reference evidence="8 9" key="1">
    <citation type="submission" date="2023-05" db="EMBL/GenBank/DDBJ databases">
        <title>Corynebacterium suedekumii sp. nov. and Corynebacterium breve sp. nov. isolated from raw cow's milk.</title>
        <authorList>
            <person name="Baer M.K."/>
            <person name="Mehl L."/>
            <person name="Hellmuth R."/>
            <person name="Marke G."/>
            <person name="Lipski A."/>
        </authorList>
    </citation>
    <scope>NUCLEOTIDE SEQUENCE [LARGE SCALE GENOMIC DNA]</scope>
    <source>
        <strain evidence="8 9">R4</strain>
    </source>
</reference>
<keyword evidence="3" id="KW-0288">FMN</keyword>
<feature type="domain" description="NADH:flavin oxidoreductase/NADH oxidase N-terminal" evidence="7">
    <location>
        <begin position="6"/>
        <end position="342"/>
    </location>
</feature>
<dbReference type="PANTHER" id="PTHR43303">
    <property type="entry name" value="NADPH DEHYDROGENASE C23G7.10C-RELATED"/>
    <property type="match status" value="1"/>
</dbReference>
<dbReference type="Gene3D" id="3.20.20.70">
    <property type="entry name" value="Aldolase class I"/>
    <property type="match status" value="1"/>
</dbReference>
<organism evidence="8 9">
    <name type="scientific">Corynebacterium breve</name>
    <dbReference type="NCBI Taxonomy" id="3049799"/>
    <lineage>
        <taxon>Bacteria</taxon>
        <taxon>Bacillati</taxon>
        <taxon>Actinomycetota</taxon>
        <taxon>Actinomycetes</taxon>
        <taxon>Mycobacteriales</taxon>
        <taxon>Corynebacteriaceae</taxon>
        <taxon>Corynebacterium</taxon>
    </lineage>
</organism>
<keyword evidence="9" id="KW-1185">Reference proteome</keyword>
<gene>
    <name evidence="8" type="ORF">QP027_11405</name>
</gene>
<dbReference type="EMBL" id="CP126969">
    <property type="protein sequence ID" value="WIM67672.1"/>
    <property type="molecule type" value="Genomic_DNA"/>
</dbReference>
<evidence type="ECO:0000256" key="6">
    <source>
        <dbReference type="SAM" id="MobiDB-lite"/>
    </source>
</evidence>
<dbReference type="PANTHER" id="PTHR43303:SF4">
    <property type="entry name" value="NADPH DEHYDROGENASE C23G7.10C-RELATED"/>
    <property type="match status" value="1"/>
</dbReference>
<dbReference type="InterPro" id="IPR044152">
    <property type="entry name" value="YqjM-like"/>
</dbReference>
<keyword evidence="2" id="KW-0285">Flavoprotein</keyword>
<keyword evidence="5" id="KW-0560">Oxidoreductase</keyword>